<dbReference type="CDD" id="cd14944">
    <property type="entry name" value="TRAPPC6A_Trs33"/>
    <property type="match status" value="1"/>
</dbReference>
<accession>W6MK77</accession>
<reference evidence="2" key="2">
    <citation type="submission" date="2014-02" db="EMBL/GenBank/DDBJ databases">
        <title>Complete DNA sequence of /Kuraishia capsulata/ illustrates novel genomic features among budding yeasts (/Saccharomycotina/).</title>
        <authorList>
            <person name="Morales L."/>
            <person name="Noel B."/>
            <person name="Porcel B."/>
            <person name="Marcet-Houben M."/>
            <person name="Hullo M-F."/>
            <person name="Sacerdot C."/>
            <person name="Tekaia F."/>
            <person name="Leh-Louis V."/>
            <person name="Despons L."/>
            <person name="Khanna V."/>
            <person name="Aury J-M."/>
            <person name="Barbe V."/>
            <person name="Couloux A."/>
            <person name="Labadie K."/>
            <person name="Pelletier E."/>
            <person name="Souciet J-L."/>
            <person name="Boekhout T."/>
            <person name="Gabaldon T."/>
            <person name="Wincker P."/>
            <person name="Dujon B."/>
        </authorList>
    </citation>
    <scope>NUCLEOTIDE SEQUENCE</scope>
    <source>
        <strain evidence="2">CBS 1993</strain>
    </source>
</reference>
<dbReference type="GO" id="GO:0006888">
    <property type="term" value="P:endoplasmic reticulum to Golgi vesicle-mediated transport"/>
    <property type="evidence" value="ECO:0007669"/>
    <property type="project" value="TreeGrafter"/>
</dbReference>
<proteinExistence type="inferred from homology"/>
<dbReference type="InterPro" id="IPR037992">
    <property type="entry name" value="TRAPPC6/Trs33"/>
</dbReference>
<dbReference type="GO" id="GO:0005801">
    <property type="term" value="C:cis-Golgi network"/>
    <property type="evidence" value="ECO:0007669"/>
    <property type="project" value="TreeGrafter"/>
</dbReference>
<organism evidence="2 3">
    <name type="scientific">Kuraishia capsulata CBS 1993</name>
    <dbReference type="NCBI Taxonomy" id="1382522"/>
    <lineage>
        <taxon>Eukaryota</taxon>
        <taxon>Fungi</taxon>
        <taxon>Dikarya</taxon>
        <taxon>Ascomycota</taxon>
        <taxon>Saccharomycotina</taxon>
        <taxon>Pichiomycetes</taxon>
        <taxon>Pichiales</taxon>
        <taxon>Pichiaceae</taxon>
        <taxon>Kuraishia</taxon>
    </lineage>
</organism>
<dbReference type="Gene3D" id="3.30.1380.20">
    <property type="entry name" value="Trafficking protein particle complex subunit 3"/>
    <property type="match status" value="1"/>
</dbReference>
<evidence type="ECO:0000313" key="3">
    <source>
        <dbReference type="Proteomes" id="UP000019384"/>
    </source>
</evidence>
<protein>
    <recommendedName>
        <fullName evidence="4">Trafficking protein particle complex subunit 6B</fullName>
    </recommendedName>
</protein>
<dbReference type="RefSeq" id="XP_022458940.1">
    <property type="nucleotide sequence ID" value="XM_022603212.1"/>
</dbReference>
<evidence type="ECO:0008006" key="4">
    <source>
        <dbReference type="Google" id="ProtNLM"/>
    </source>
</evidence>
<dbReference type="GO" id="GO:0030008">
    <property type="term" value="C:TRAPP complex"/>
    <property type="evidence" value="ECO:0007669"/>
    <property type="project" value="TreeGrafter"/>
</dbReference>
<reference evidence="2" key="1">
    <citation type="submission" date="2013-12" db="EMBL/GenBank/DDBJ databases">
        <authorList>
            <person name="Genoscope - CEA"/>
        </authorList>
    </citation>
    <scope>NUCLEOTIDE SEQUENCE</scope>
    <source>
        <strain evidence="2">CBS 1993</strain>
    </source>
</reference>
<dbReference type="Proteomes" id="UP000019384">
    <property type="component" value="Unassembled WGS sequence"/>
</dbReference>
<dbReference type="HOGENOM" id="CLU_076409_0_1_1"/>
<gene>
    <name evidence="2" type="ORF">KUCA_T00002921001</name>
</gene>
<name>W6MK77_9ASCO</name>
<dbReference type="SUPFAM" id="SSF111126">
    <property type="entry name" value="Ligand-binding domain in the NO signalling and Golgi transport"/>
    <property type="match status" value="1"/>
</dbReference>
<evidence type="ECO:0000313" key="2">
    <source>
        <dbReference type="EMBL" id="CDK26944.1"/>
    </source>
</evidence>
<dbReference type="Pfam" id="PF04051">
    <property type="entry name" value="TRAPP"/>
    <property type="match status" value="1"/>
</dbReference>
<dbReference type="STRING" id="1382522.W6MK77"/>
<keyword evidence="3" id="KW-1185">Reference proteome</keyword>
<evidence type="ECO:0000256" key="1">
    <source>
        <dbReference type="ARBA" id="ARBA00006218"/>
    </source>
</evidence>
<dbReference type="GeneID" id="34520328"/>
<dbReference type="InterPro" id="IPR007194">
    <property type="entry name" value="TRAPP_component"/>
</dbReference>
<dbReference type="PANTHER" id="PTHR12817">
    <property type="entry name" value="TRAFFICKING PROTEIN PARTICLE COMPLEX SUBUNIT 6B"/>
    <property type="match status" value="1"/>
</dbReference>
<sequence>MSTSNVAVNEAGNDLFRKEVNTLCLDYLLMETIPLSLRVTKTLSDSSKGVPTQGIRQLKIDPKKPEEEDLLFRSGGIDILLDDTAIQDENSIFRIESYGYEIGTKLADCLIYMKSDGNLQISQPLDIMKFICRDVWKLLYSKQMDNLRTNHSGTFVLIDHNFRLISNMASPLGDPDTLKRASLYLWFPCGIIRGILFSLGLEASVHAEITQFPSVSFNIQTNQS</sequence>
<dbReference type="GO" id="GO:0005802">
    <property type="term" value="C:trans-Golgi network"/>
    <property type="evidence" value="ECO:0007669"/>
    <property type="project" value="TreeGrafter"/>
</dbReference>
<dbReference type="OrthoDB" id="941624at2759"/>
<dbReference type="InterPro" id="IPR024096">
    <property type="entry name" value="NO_sig/Golgi_transp_ligand-bd"/>
</dbReference>
<dbReference type="EMBL" id="HG793127">
    <property type="protein sequence ID" value="CDK26944.1"/>
    <property type="molecule type" value="Genomic_DNA"/>
</dbReference>
<dbReference type="PANTHER" id="PTHR12817:SF0">
    <property type="entry name" value="GEO08327P1"/>
    <property type="match status" value="1"/>
</dbReference>
<comment type="similarity">
    <text evidence="1">Belongs to the TRAPP small subunits family. BET3 subfamily.</text>
</comment>
<dbReference type="AlphaFoldDB" id="W6MK77"/>